<dbReference type="Gene3D" id="3.40.50.150">
    <property type="entry name" value="Vaccinia Virus protein VP39"/>
    <property type="match status" value="1"/>
</dbReference>
<dbReference type="GeneID" id="98125770"/>
<dbReference type="EMBL" id="JAZGUE010000004">
    <property type="protein sequence ID" value="KAL2267340.1"/>
    <property type="molecule type" value="Genomic_DNA"/>
</dbReference>
<dbReference type="SUPFAM" id="SSF53335">
    <property type="entry name" value="S-adenosyl-L-methionine-dependent methyltransferases"/>
    <property type="match status" value="1"/>
</dbReference>
<proteinExistence type="predicted"/>
<dbReference type="PANTHER" id="PTHR43861:SF3">
    <property type="entry name" value="PUTATIVE (AFU_ORTHOLOGUE AFUA_2G14390)-RELATED"/>
    <property type="match status" value="1"/>
</dbReference>
<protein>
    <recommendedName>
        <fullName evidence="4">S-adenosyl-L-methionine-dependent methyltransferase</fullName>
    </recommendedName>
</protein>
<dbReference type="Proteomes" id="UP001600064">
    <property type="component" value="Unassembled WGS sequence"/>
</dbReference>
<organism evidence="2 3">
    <name type="scientific">Remersonia thermophila</name>
    <dbReference type="NCBI Taxonomy" id="72144"/>
    <lineage>
        <taxon>Eukaryota</taxon>
        <taxon>Fungi</taxon>
        <taxon>Dikarya</taxon>
        <taxon>Ascomycota</taxon>
        <taxon>Pezizomycotina</taxon>
        <taxon>Sordariomycetes</taxon>
        <taxon>Sordariomycetidae</taxon>
        <taxon>Sordariales</taxon>
        <taxon>Sordariales incertae sedis</taxon>
        <taxon>Remersonia</taxon>
    </lineage>
</organism>
<dbReference type="Pfam" id="PF13489">
    <property type="entry name" value="Methyltransf_23"/>
    <property type="match status" value="1"/>
</dbReference>
<dbReference type="InterPro" id="IPR029063">
    <property type="entry name" value="SAM-dependent_MTases_sf"/>
</dbReference>
<accession>A0ABR4DAE5</accession>
<reference evidence="2 3" key="1">
    <citation type="journal article" date="2024" name="Commun. Biol.">
        <title>Comparative genomic analysis of thermophilic fungi reveals convergent evolutionary adaptations and gene losses.</title>
        <authorList>
            <person name="Steindorff A.S."/>
            <person name="Aguilar-Pontes M.V."/>
            <person name="Robinson A.J."/>
            <person name="Andreopoulos B."/>
            <person name="LaButti K."/>
            <person name="Kuo A."/>
            <person name="Mondo S."/>
            <person name="Riley R."/>
            <person name="Otillar R."/>
            <person name="Haridas S."/>
            <person name="Lipzen A."/>
            <person name="Grimwood J."/>
            <person name="Schmutz J."/>
            <person name="Clum A."/>
            <person name="Reid I.D."/>
            <person name="Moisan M.C."/>
            <person name="Butler G."/>
            <person name="Nguyen T.T.M."/>
            <person name="Dewar K."/>
            <person name="Conant G."/>
            <person name="Drula E."/>
            <person name="Henrissat B."/>
            <person name="Hansel C."/>
            <person name="Singer S."/>
            <person name="Hutchinson M.I."/>
            <person name="de Vries R.P."/>
            <person name="Natvig D.O."/>
            <person name="Powell A.J."/>
            <person name="Tsang A."/>
            <person name="Grigoriev I.V."/>
        </authorList>
    </citation>
    <scope>NUCLEOTIDE SEQUENCE [LARGE SCALE GENOMIC DNA]</scope>
    <source>
        <strain evidence="2 3">ATCC 22073</strain>
    </source>
</reference>
<evidence type="ECO:0000313" key="2">
    <source>
        <dbReference type="EMBL" id="KAL2267340.1"/>
    </source>
</evidence>
<name>A0ABR4DAE5_9PEZI</name>
<keyword evidence="1" id="KW-0808">Transferase</keyword>
<dbReference type="PANTHER" id="PTHR43861">
    <property type="entry name" value="TRANS-ACONITATE 2-METHYLTRANSFERASE-RELATED"/>
    <property type="match status" value="1"/>
</dbReference>
<dbReference type="RefSeq" id="XP_070866067.1">
    <property type="nucleotide sequence ID" value="XM_071011126.1"/>
</dbReference>
<keyword evidence="3" id="KW-1185">Reference proteome</keyword>
<gene>
    <name evidence="2" type="ORF">VTJ83DRAFT_4617</name>
</gene>
<comment type="caution">
    <text evidence="2">The sequence shown here is derived from an EMBL/GenBank/DDBJ whole genome shotgun (WGS) entry which is preliminary data.</text>
</comment>
<sequence length="252" mass="26910">MTDASNARFNTEALSWDTNPDVQRATALAHAAYLARLPSDPAVLSTYDVLDLGCGTGLLSLALAPAVRSVTAVDPAEGMIDALRAKLASPPPPPPEGGKGLPVANVSPVCALLQDPDDPRLAVDPVTRSPRPGRRFDLAVSHLVLHHVPDLRSFFRTVHGCLAPGGRLMVTDFENFGPEARKFHPESKMDGVERHGLRRDEMQALLEEAGFADVSVETAFALEKKVETEPGSGVMGPSMVFPFLICQGKKTG</sequence>
<evidence type="ECO:0000313" key="3">
    <source>
        <dbReference type="Proteomes" id="UP001600064"/>
    </source>
</evidence>
<evidence type="ECO:0000256" key="1">
    <source>
        <dbReference type="ARBA" id="ARBA00022679"/>
    </source>
</evidence>
<dbReference type="CDD" id="cd02440">
    <property type="entry name" value="AdoMet_MTases"/>
    <property type="match status" value="1"/>
</dbReference>
<evidence type="ECO:0008006" key="4">
    <source>
        <dbReference type="Google" id="ProtNLM"/>
    </source>
</evidence>